<dbReference type="RefSeq" id="XP_009822665.1">
    <property type="nucleotide sequence ID" value="XM_009824363.1"/>
</dbReference>
<dbReference type="RefSeq" id="XP_009822664.1">
    <property type="nucleotide sequence ID" value="XM_009824362.1"/>
</dbReference>
<evidence type="ECO:0000256" key="1">
    <source>
        <dbReference type="SAM" id="MobiDB-lite"/>
    </source>
</evidence>
<gene>
    <name evidence="2" type="ORF">H257_01253</name>
</gene>
<accession>W4H935</accession>
<sequence length="558" mass="63588">MNLRQVSGGCYGRCGGSLGAVDGHILHTRVHFKANTMQRHGVRERKQDKVPQEHQNANPNVLFALSNLKLVQVIDAVRVRIRRRRKLVKYDAAQRPRDGIEPVHPPPVRRNQVGEDDVARKQEKKRHRDARHRLRRRDARIQRTQERKIRANRVLEHHEDGEKDKERTRGRREAAHKVEDRAHDDAHGQVHGNLDDRVCNHVRNRAEKVARPLLVKHVAKRERDGDALPRLPLEDGDGEEAHAQVQRLVAVEIDHAKQQPHNQGFGHFPVQQGLVPHKEHLLALEQQPRAFEKPHAEDLRLSCHERDALDGRYVVDRMALAQLVLHGRVDVAALESISELRGGHQAWRRGIYSHINSPSSWFDGKGLMERVWWITSGVVLGAAPRHDLDQKVGRVGAGGTGKAQPLEVGQSELARPVVDEVAFAQHHNVVEQLDHFWRRLQQRHDAASPQRLGPRPERVDNVKRGRRVQPRTDLITQKDALSTHEHLAHRHPLALSPTHAPKQRIAHHLQKRSQLPSHLHSNVRTVSAQLLSPNTCNTSSDRKLATSASFPGRFFFFG</sequence>
<feature type="compositionally biased region" description="Basic residues" evidence="1">
    <location>
        <begin position="122"/>
        <end position="136"/>
    </location>
</feature>
<reference evidence="2" key="1">
    <citation type="submission" date="2013-12" db="EMBL/GenBank/DDBJ databases">
        <title>The Genome Sequence of Aphanomyces astaci APO3.</title>
        <authorList>
            <consortium name="The Broad Institute Genomics Platform"/>
            <person name="Russ C."/>
            <person name="Tyler B."/>
            <person name="van West P."/>
            <person name="Dieguez-Uribeondo J."/>
            <person name="Young S.K."/>
            <person name="Zeng Q."/>
            <person name="Gargeya S."/>
            <person name="Fitzgerald M."/>
            <person name="Abouelleil A."/>
            <person name="Alvarado L."/>
            <person name="Chapman S.B."/>
            <person name="Gainer-Dewar J."/>
            <person name="Goldberg J."/>
            <person name="Griggs A."/>
            <person name="Gujja S."/>
            <person name="Hansen M."/>
            <person name="Howarth C."/>
            <person name="Imamovic A."/>
            <person name="Ireland A."/>
            <person name="Larimer J."/>
            <person name="McCowan C."/>
            <person name="Murphy C."/>
            <person name="Pearson M."/>
            <person name="Poon T.W."/>
            <person name="Priest M."/>
            <person name="Roberts A."/>
            <person name="Saif S."/>
            <person name="Shea T."/>
            <person name="Sykes S."/>
            <person name="Wortman J."/>
            <person name="Nusbaum C."/>
            <person name="Birren B."/>
        </authorList>
    </citation>
    <scope>NUCLEOTIDE SEQUENCE [LARGE SCALE GENOMIC DNA]</scope>
    <source>
        <strain evidence="2">APO3</strain>
    </source>
</reference>
<dbReference type="AlphaFoldDB" id="W4H935"/>
<evidence type="ECO:0000313" key="2">
    <source>
        <dbReference type="EMBL" id="ETV87799.1"/>
    </source>
</evidence>
<dbReference type="EMBL" id="KI913115">
    <property type="protein sequence ID" value="ETV87801.1"/>
    <property type="molecule type" value="Genomic_DNA"/>
</dbReference>
<protein>
    <submittedName>
        <fullName evidence="2">Uncharacterized protein</fullName>
    </submittedName>
</protein>
<dbReference type="GeneID" id="20803249"/>
<feature type="region of interest" description="Disordered" evidence="1">
    <location>
        <begin position="96"/>
        <end position="136"/>
    </location>
</feature>
<dbReference type="RefSeq" id="XP_009822663.1">
    <property type="nucleotide sequence ID" value="XM_009824361.1"/>
</dbReference>
<name>W4H935_APHAT</name>
<dbReference type="EMBL" id="KI913115">
    <property type="protein sequence ID" value="ETV87800.1"/>
    <property type="molecule type" value="Genomic_DNA"/>
</dbReference>
<feature type="region of interest" description="Disordered" evidence="1">
    <location>
        <begin position="152"/>
        <end position="193"/>
    </location>
</feature>
<dbReference type="EMBL" id="KI913115">
    <property type="protein sequence ID" value="ETV87799.1"/>
    <property type="molecule type" value="Genomic_DNA"/>
</dbReference>
<dbReference type="RefSeq" id="XP_009822662.1">
    <property type="nucleotide sequence ID" value="XM_009824360.1"/>
</dbReference>
<organism evidence="2">
    <name type="scientific">Aphanomyces astaci</name>
    <name type="common">Crayfish plague agent</name>
    <dbReference type="NCBI Taxonomy" id="112090"/>
    <lineage>
        <taxon>Eukaryota</taxon>
        <taxon>Sar</taxon>
        <taxon>Stramenopiles</taxon>
        <taxon>Oomycota</taxon>
        <taxon>Saprolegniomycetes</taxon>
        <taxon>Saprolegniales</taxon>
        <taxon>Verrucalvaceae</taxon>
        <taxon>Aphanomyces</taxon>
    </lineage>
</organism>
<proteinExistence type="predicted"/>
<dbReference type="EMBL" id="KI913115">
    <property type="protein sequence ID" value="ETV87802.1"/>
    <property type="molecule type" value="Genomic_DNA"/>
</dbReference>
<dbReference type="VEuPathDB" id="FungiDB:H257_01253"/>